<gene>
    <name evidence="2" type="ORF">ACFQ1S_33845</name>
</gene>
<name>A0ABW3MLM8_9PSEU</name>
<dbReference type="SUPFAM" id="SSF51971">
    <property type="entry name" value="Nucleotide-binding domain"/>
    <property type="match status" value="1"/>
</dbReference>
<evidence type="ECO:0000259" key="1">
    <source>
        <dbReference type="Pfam" id="PF01266"/>
    </source>
</evidence>
<feature type="domain" description="FAD dependent oxidoreductase" evidence="1">
    <location>
        <begin position="2"/>
        <end position="33"/>
    </location>
</feature>
<feature type="non-terminal residue" evidence="2">
    <location>
        <position position="34"/>
    </location>
</feature>
<accession>A0ABW3MLM8</accession>
<dbReference type="Gene3D" id="3.50.50.60">
    <property type="entry name" value="FAD/NAD(P)-binding domain"/>
    <property type="match status" value="1"/>
</dbReference>
<dbReference type="Proteomes" id="UP001597045">
    <property type="component" value="Unassembled WGS sequence"/>
</dbReference>
<organism evidence="2 3">
    <name type="scientific">Kibdelosporangium lantanae</name>
    <dbReference type="NCBI Taxonomy" id="1497396"/>
    <lineage>
        <taxon>Bacteria</taxon>
        <taxon>Bacillati</taxon>
        <taxon>Actinomycetota</taxon>
        <taxon>Actinomycetes</taxon>
        <taxon>Pseudonocardiales</taxon>
        <taxon>Pseudonocardiaceae</taxon>
        <taxon>Kibdelosporangium</taxon>
    </lineage>
</organism>
<keyword evidence="3" id="KW-1185">Reference proteome</keyword>
<dbReference type="InterPro" id="IPR006076">
    <property type="entry name" value="FAD-dep_OxRdtase"/>
</dbReference>
<comment type="caution">
    <text evidence="2">The sequence shown here is derived from an EMBL/GenBank/DDBJ whole genome shotgun (WGS) entry which is preliminary data.</text>
</comment>
<evidence type="ECO:0000313" key="3">
    <source>
        <dbReference type="Proteomes" id="UP001597045"/>
    </source>
</evidence>
<evidence type="ECO:0000313" key="2">
    <source>
        <dbReference type="EMBL" id="MFD1050154.1"/>
    </source>
</evidence>
<dbReference type="EMBL" id="JBHTIS010002646">
    <property type="protein sequence ID" value="MFD1050154.1"/>
    <property type="molecule type" value="Genomic_DNA"/>
</dbReference>
<reference evidence="3" key="1">
    <citation type="journal article" date="2019" name="Int. J. Syst. Evol. Microbiol.">
        <title>The Global Catalogue of Microorganisms (GCM) 10K type strain sequencing project: providing services to taxonomists for standard genome sequencing and annotation.</title>
        <authorList>
            <consortium name="The Broad Institute Genomics Platform"/>
            <consortium name="The Broad Institute Genome Sequencing Center for Infectious Disease"/>
            <person name="Wu L."/>
            <person name="Ma J."/>
        </authorList>
    </citation>
    <scope>NUCLEOTIDE SEQUENCE [LARGE SCALE GENOMIC DNA]</scope>
    <source>
        <strain evidence="3">JCM 31486</strain>
    </source>
</reference>
<sequence length="34" mass="3359">MRVIVVGSGIVGAVTAYHLAADGAEVLLVDAGHP</sequence>
<protein>
    <submittedName>
        <fullName evidence="2">FAD-dependent oxidoreductase</fullName>
    </submittedName>
</protein>
<dbReference type="Pfam" id="PF01266">
    <property type="entry name" value="DAO"/>
    <property type="match status" value="1"/>
</dbReference>
<proteinExistence type="predicted"/>
<dbReference type="InterPro" id="IPR036188">
    <property type="entry name" value="FAD/NAD-bd_sf"/>
</dbReference>